<gene>
    <name evidence="1" type="ORF">SDC9_171305</name>
</gene>
<comment type="caution">
    <text evidence="1">The sequence shown here is derived from an EMBL/GenBank/DDBJ whole genome shotgun (WGS) entry which is preliminary data.</text>
</comment>
<name>A0A645GD33_9ZZZZ</name>
<reference evidence="1" key="1">
    <citation type="submission" date="2019-08" db="EMBL/GenBank/DDBJ databases">
        <authorList>
            <person name="Kucharzyk K."/>
            <person name="Murdoch R.W."/>
            <person name="Higgins S."/>
            <person name="Loffler F."/>
        </authorList>
    </citation>
    <scope>NUCLEOTIDE SEQUENCE</scope>
</reference>
<dbReference type="EMBL" id="VSSQ01072554">
    <property type="protein sequence ID" value="MPN23912.1"/>
    <property type="molecule type" value="Genomic_DNA"/>
</dbReference>
<dbReference type="GO" id="GO:0000287">
    <property type="term" value="F:magnesium ion binding"/>
    <property type="evidence" value="ECO:0007669"/>
    <property type="project" value="InterPro"/>
</dbReference>
<dbReference type="AlphaFoldDB" id="A0A645GD33"/>
<sequence length="64" mass="6751">MLGTGFFSFGAIDIEIMHDDNGAPYVVLGGNAKTVAIEKKIENICISISHCKDYAIAYAVAEGG</sequence>
<dbReference type="SUPFAM" id="SSF56214">
    <property type="entry name" value="4'-phosphopantetheinyl transferase"/>
    <property type="match status" value="1"/>
</dbReference>
<accession>A0A645GD33</accession>
<evidence type="ECO:0000313" key="1">
    <source>
        <dbReference type="EMBL" id="MPN23912.1"/>
    </source>
</evidence>
<evidence type="ECO:0008006" key="2">
    <source>
        <dbReference type="Google" id="ProtNLM"/>
    </source>
</evidence>
<proteinExistence type="predicted"/>
<protein>
    <recommendedName>
        <fullName evidence="2">Holo-[acyl-carrier-protein] synthase</fullName>
    </recommendedName>
</protein>
<dbReference type="GO" id="GO:0008897">
    <property type="term" value="F:holo-[acyl-carrier-protein] synthase activity"/>
    <property type="evidence" value="ECO:0007669"/>
    <property type="project" value="InterPro"/>
</dbReference>
<dbReference type="InterPro" id="IPR037143">
    <property type="entry name" value="4-PPantetheinyl_Trfase_dom_sf"/>
</dbReference>
<organism evidence="1">
    <name type="scientific">bioreactor metagenome</name>
    <dbReference type="NCBI Taxonomy" id="1076179"/>
    <lineage>
        <taxon>unclassified sequences</taxon>
        <taxon>metagenomes</taxon>
        <taxon>ecological metagenomes</taxon>
    </lineage>
</organism>
<dbReference type="Gene3D" id="3.90.470.20">
    <property type="entry name" value="4'-phosphopantetheinyl transferase domain"/>
    <property type="match status" value="1"/>
</dbReference>